<organism evidence="1">
    <name type="scientific">marine sediment metagenome</name>
    <dbReference type="NCBI Taxonomy" id="412755"/>
    <lineage>
        <taxon>unclassified sequences</taxon>
        <taxon>metagenomes</taxon>
        <taxon>ecological metagenomes</taxon>
    </lineage>
</organism>
<dbReference type="InterPro" id="IPR037124">
    <property type="entry name" value="Chaperonin_GroES_sf"/>
</dbReference>
<comment type="caution">
    <text evidence="1">The sequence shown here is derived from an EMBL/GenBank/DDBJ whole genome shotgun (WGS) entry which is preliminary data.</text>
</comment>
<dbReference type="EMBL" id="LAZR01008668">
    <property type="protein sequence ID" value="KKM77272.1"/>
    <property type="molecule type" value="Genomic_DNA"/>
</dbReference>
<reference evidence="1" key="1">
    <citation type="journal article" date="2015" name="Nature">
        <title>Complex archaea that bridge the gap between prokaryotes and eukaryotes.</title>
        <authorList>
            <person name="Spang A."/>
            <person name="Saw J.H."/>
            <person name="Jorgensen S.L."/>
            <person name="Zaremba-Niedzwiedzka K."/>
            <person name="Martijn J."/>
            <person name="Lind A.E."/>
            <person name="van Eijk R."/>
            <person name="Schleper C."/>
            <person name="Guy L."/>
            <person name="Ettema T.J."/>
        </authorList>
    </citation>
    <scope>NUCLEOTIDE SEQUENCE</scope>
</reference>
<name>A0A0F9N772_9ZZZZ</name>
<accession>A0A0F9N772</accession>
<protein>
    <recommendedName>
        <fullName evidence="2">10 kDa chaperonin</fullName>
    </recommendedName>
</protein>
<gene>
    <name evidence="1" type="ORF">LCGC14_1371690</name>
</gene>
<sequence>MSSIDYDHTTTGQLVAIDDHVIVVDMDAEDEKIINGIIILSERGNDRGVHPRWAQICAVGPKQEDVRVGEWVLVEHGRWTRGIKLEDGKVYRKVDSDDILLVSEVRLSERK</sequence>
<dbReference type="AlphaFoldDB" id="A0A0F9N772"/>
<dbReference type="Gene3D" id="2.30.33.40">
    <property type="entry name" value="GroES chaperonin"/>
    <property type="match status" value="1"/>
</dbReference>
<dbReference type="GO" id="GO:0006457">
    <property type="term" value="P:protein folding"/>
    <property type="evidence" value="ECO:0007669"/>
    <property type="project" value="InterPro"/>
</dbReference>
<evidence type="ECO:0000313" key="1">
    <source>
        <dbReference type="EMBL" id="KKM77272.1"/>
    </source>
</evidence>
<evidence type="ECO:0008006" key="2">
    <source>
        <dbReference type="Google" id="ProtNLM"/>
    </source>
</evidence>
<proteinExistence type="predicted"/>